<evidence type="ECO:0000259" key="5">
    <source>
        <dbReference type="SMART" id="SM00329"/>
    </source>
</evidence>
<dbReference type="SUPFAM" id="SSF55394">
    <property type="entry name" value="Bactericidal permeability-increasing protein, BPI"/>
    <property type="match status" value="2"/>
</dbReference>
<feature type="domain" description="Lipid-binding serum glycoprotein N-terminal" evidence="4">
    <location>
        <begin position="38"/>
        <end position="260"/>
    </location>
</feature>
<protein>
    <submittedName>
        <fullName evidence="6">Bactericidal permeability increasing protein</fullName>
    </submittedName>
</protein>
<keyword evidence="2" id="KW-1015">Disulfide bond</keyword>
<evidence type="ECO:0000313" key="6">
    <source>
        <dbReference type="EMBL" id="GFR94351.1"/>
    </source>
</evidence>
<evidence type="ECO:0000256" key="3">
    <source>
        <dbReference type="SAM" id="SignalP"/>
    </source>
</evidence>
<evidence type="ECO:0000259" key="4">
    <source>
        <dbReference type="SMART" id="SM00328"/>
    </source>
</evidence>
<name>A0AAV4HBB5_9GAST</name>
<dbReference type="Gene3D" id="3.15.20.10">
    <property type="entry name" value="Bactericidal permeability-increasing protein, domain 2"/>
    <property type="match status" value="1"/>
</dbReference>
<dbReference type="EMBL" id="BMAT01008884">
    <property type="protein sequence ID" value="GFR94351.1"/>
    <property type="molecule type" value="Genomic_DNA"/>
</dbReference>
<dbReference type="InterPro" id="IPR017943">
    <property type="entry name" value="Bactericidal_perm-incr_a/b_dom"/>
</dbReference>
<dbReference type="GO" id="GO:0008289">
    <property type="term" value="F:lipid binding"/>
    <property type="evidence" value="ECO:0007669"/>
    <property type="project" value="InterPro"/>
</dbReference>
<evidence type="ECO:0000256" key="2">
    <source>
        <dbReference type="ARBA" id="ARBA00023157"/>
    </source>
</evidence>
<organism evidence="6 7">
    <name type="scientific">Elysia marginata</name>
    <dbReference type="NCBI Taxonomy" id="1093978"/>
    <lineage>
        <taxon>Eukaryota</taxon>
        <taxon>Metazoa</taxon>
        <taxon>Spiralia</taxon>
        <taxon>Lophotrochozoa</taxon>
        <taxon>Mollusca</taxon>
        <taxon>Gastropoda</taxon>
        <taxon>Heterobranchia</taxon>
        <taxon>Euthyneura</taxon>
        <taxon>Panpulmonata</taxon>
        <taxon>Sacoglossa</taxon>
        <taxon>Placobranchoidea</taxon>
        <taxon>Plakobranchidae</taxon>
        <taxon>Elysia</taxon>
    </lineage>
</organism>
<dbReference type="InterPro" id="IPR032942">
    <property type="entry name" value="BPI/LBP/Plunc"/>
</dbReference>
<dbReference type="Pfam" id="PF01273">
    <property type="entry name" value="LBP_BPI_CETP"/>
    <property type="match status" value="1"/>
</dbReference>
<sequence>MMNPQATAVKTMKMFRVLFLVLVCAELCNSANPGVKIRVTKKGIDYANSVAQRLLTQQLRTLGFPNQSSQSGKTSISVTNIRVEGVSIPSSSIALSPQRNGLTWAISNFGITVRANYRAVKRGWIRLSNSGSLRASVSGVTVRETLAFGRSSSGRPTISHAGCSGSVASVSVRFYGSWSWLINLFRRRIGRSFRDQLRPEICKQVIKLVNGKLQTSLAGLPVTADVANNFSVDYRLVTSPRVTSDYIEISHKGTVYSKSNRREPPFSAQAIPPWTSNSRMVYVWVTQYSFNTLLYQAHTSGMLKYQVTRNQLPVNSRSYLDTTCPGACIGNTIPQTLARYPRTSVEMSLESAAMPKATMTFNRLTIDVSFKVEAKVRFSNNAVNNLVSFNVNASLTFKPNIRRENLNGEVTNYSLRLSDIKFANDQVLATPAQLDTVLTRVLGLTVIPKLNVLAARGVQLPAPGDARFTNSYISIRQGYLMIGTDVAMTL</sequence>
<dbReference type="PANTHER" id="PTHR10504:SF131">
    <property type="entry name" value="BPI2 DOMAIN-CONTAINING PROTEIN"/>
    <property type="match status" value="1"/>
</dbReference>
<dbReference type="Proteomes" id="UP000762676">
    <property type="component" value="Unassembled WGS sequence"/>
</dbReference>
<feature type="domain" description="Lipid-binding serum glycoprotein C-terminal" evidence="5">
    <location>
        <begin position="275"/>
        <end position="484"/>
    </location>
</feature>
<dbReference type="SMART" id="SM00329">
    <property type="entry name" value="BPI2"/>
    <property type="match status" value="1"/>
</dbReference>
<dbReference type="PANTHER" id="PTHR10504">
    <property type="entry name" value="BACTERICIDAL PERMEABILITY-INCREASING BPI PROTEIN-RELATED"/>
    <property type="match status" value="1"/>
</dbReference>
<dbReference type="InterPro" id="IPR001124">
    <property type="entry name" value="Lipid-bd_serum_glycop_C"/>
</dbReference>
<evidence type="ECO:0000256" key="1">
    <source>
        <dbReference type="ARBA" id="ARBA00007292"/>
    </source>
</evidence>
<gene>
    <name evidence="6" type="ORF">ElyMa_004400700</name>
</gene>
<evidence type="ECO:0000313" key="7">
    <source>
        <dbReference type="Proteomes" id="UP000762676"/>
    </source>
</evidence>
<feature type="signal peptide" evidence="3">
    <location>
        <begin position="1"/>
        <end position="30"/>
    </location>
</feature>
<dbReference type="SMART" id="SM00328">
    <property type="entry name" value="BPI1"/>
    <property type="match status" value="1"/>
</dbReference>
<accession>A0AAV4HBB5</accession>
<comment type="caution">
    <text evidence="6">The sequence shown here is derived from an EMBL/GenBank/DDBJ whole genome shotgun (WGS) entry which is preliminary data.</text>
</comment>
<dbReference type="GO" id="GO:0005615">
    <property type="term" value="C:extracellular space"/>
    <property type="evidence" value="ECO:0007669"/>
    <property type="project" value="TreeGrafter"/>
</dbReference>
<keyword evidence="3" id="KW-0732">Signal</keyword>
<proteinExistence type="inferred from homology"/>
<dbReference type="InterPro" id="IPR017942">
    <property type="entry name" value="Lipid-bd_serum_glycop_N"/>
</dbReference>
<keyword evidence="7" id="KW-1185">Reference proteome</keyword>
<dbReference type="Pfam" id="PF02886">
    <property type="entry name" value="LBP_BPI_CETP_C"/>
    <property type="match status" value="1"/>
</dbReference>
<comment type="similarity">
    <text evidence="1">Belongs to the BPI/LBP/Plunc superfamily. BPI/LBP family.</text>
</comment>
<dbReference type="Gene3D" id="3.15.10.10">
    <property type="entry name" value="Bactericidal permeability-increasing protein, domain 1"/>
    <property type="match status" value="1"/>
</dbReference>
<reference evidence="6 7" key="1">
    <citation type="journal article" date="2021" name="Elife">
        <title>Chloroplast acquisition without the gene transfer in kleptoplastic sea slugs, Plakobranchus ocellatus.</title>
        <authorList>
            <person name="Maeda T."/>
            <person name="Takahashi S."/>
            <person name="Yoshida T."/>
            <person name="Shimamura S."/>
            <person name="Takaki Y."/>
            <person name="Nagai Y."/>
            <person name="Toyoda A."/>
            <person name="Suzuki Y."/>
            <person name="Arimoto A."/>
            <person name="Ishii H."/>
            <person name="Satoh N."/>
            <person name="Nishiyama T."/>
            <person name="Hasebe M."/>
            <person name="Maruyama T."/>
            <person name="Minagawa J."/>
            <person name="Obokata J."/>
            <person name="Shigenobu S."/>
        </authorList>
    </citation>
    <scope>NUCLEOTIDE SEQUENCE [LARGE SCALE GENOMIC DNA]</scope>
</reference>
<dbReference type="AlphaFoldDB" id="A0AAV4HBB5"/>
<feature type="chain" id="PRO_5043685761" evidence="3">
    <location>
        <begin position="31"/>
        <end position="490"/>
    </location>
</feature>